<evidence type="ECO:0000256" key="1">
    <source>
        <dbReference type="SAM" id="Phobius"/>
    </source>
</evidence>
<dbReference type="InterPro" id="IPR008520">
    <property type="entry name" value="DUF802"/>
</dbReference>
<feature type="domain" description="DUF802" evidence="2">
    <location>
        <begin position="514"/>
        <end position="566"/>
    </location>
</feature>
<keyword evidence="1" id="KW-0472">Membrane</keyword>
<feature type="domain" description="DUF802" evidence="2">
    <location>
        <begin position="645"/>
        <end position="697"/>
    </location>
</feature>
<keyword evidence="1" id="KW-0812">Transmembrane</keyword>
<feature type="transmembrane region" description="Helical" evidence="1">
    <location>
        <begin position="105"/>
        <end position="127"/>
    </location>
</feature>
<evidence type="ECO:0000313" key="3">
    <source>
        <dbReference type="EMBL" id="CAB3625354.1"/>
    </source>
</evidence>
<sequence>MSKYLINFVVFLAGLAVVGWIGAGYAGTNPLALAVTLLIGVCYLAGTLELLRYQQATSSLTRSAGGLSEAPASLGSWLDQLHPSLRNAARLRVEGERVGLPGPALTPYLVGLLVLLGMLGTFLGMVVTLRGTGMALESATDLGAIRASLAAPVKGLGFAFGTSIAGVATSAMLGLLAALCRRERVQAAQLLDTKIATTLRVYSQSYQREESFKLLQRQAEVMQRQADAMPTLVDRLQAMMQNMEKQTQSINDRQLASQDAFQGKAEAAYARLASVMEQSMKDGVAESARSAGVALQPVVEATMASLSRETASLQDTVTQAVQQQLSSLTSGFQASTANVADIWNQALAGQQRTSETLAQDLRASLDRFAETFEQRSSALLDGVAARLEASSGNMSDAWTSALSQQERASEKLAGDNLQALTAAAASFEQHSASLLRTLNQSHTLLQSDLASRDQQRLAAWTETLGAMGATLRQEWQQAGAQAADRQQAIGDTLAQTVRDINAQAAAQASLLEGVSTRMENAANGVSERWNAALSRQEEVSEKLAADNQQALTTAAAAFEQHSAALLRTLEQSHADLHAALAAKDHERLTAWTGTLGTMAAALGQEWKAAGDHTVTRQQAISDTLALTTRDVAAQTEAQARLLDSVSARLETAAREVTQAWTDAQARQEQVGEKLAADNQQALTTAAAAFEQHSAALLHTLEQSHADLHAALAAKDHERLTAWTGTLAAMAATLGQEWKAAGDHTVTRQQEISDTLALTTRDVTAQTDAQARLLDSVAARLETAAREVTQAWTDAQARQEQVGEKLAADNQQALTTAAAAFEQHSAALLHTLDQSQADLQAALAAKDETRLAAWTAKLAAMADALGQEWELAGVQAADRQQAISNTLAQATRDVTAQTVAQASALENVSARLEAAASHVTQAWTDAQSRQEQVGEQLAAGNRQALETAAAAFEQHAASLLRTLDQSHADLQTTLASQDDERLAAWTTQLAGMADALRQEWQQAGAATASQQQQICDTLAQTANDITTQTQAHASDTIAEIGRLVQAASEAPKAAAEVIGELRQKLSDSMVRDNDMLEERSRLLGTLDTLLNAVNHTAAEQRTAVDALVASSAELLERVGTQFTDRVEAETGKLTDVAAQMTSSAVEVASLGESFGAAVQLFGDFNDKLVAHLQRIEAALDKSIARGDEQLSYYVAQAREVVDLSLMSQKQIIENLQQLAIQRATAGAEAA</sequence>
<keyword evidence="4" id="KW-1185">Reference proteome</keyword>
<dbReference type="Proteomes" id="UP000494108">
    <property type="component" value="Unassembled WGS sequence"/>
</dbReference>
<dbReference type="EMBL" id="CADIJX010000001">
    <property type="protein sequence ID" value="CAB3625354.1"/>
    <property type="molecule type" value="Genomic_DNA"/>
</dbReference>
<accession>A0A6S6YNC6</accession>
<feature type="domain" description="DUF802" evidence="2">
    <location>
        <begin position="328"/>
        <end position="380"/>
    </location>
</feature>
<organism evidence="3 4">
    <name type="scientific">Achromobacter pestifer</name>
    <dbReference type="NCBI Taxonomy" id="1353889"/>
    <lineage>
        <taxon>Bacteria</taxon>
        <taxon>Pseudomonadati</taxon>
        <taxon>Pseudomonadota</taxon>
        <taxon>Betaproteobacteria</taxon>
        <taxon>Burkholderiales</taxon>
        <taxon>Alcaligenaceae</taxon>
        <taxon>Achromobacter</taxon>
    </lineage>
</organism>
<protein>
    <recommendedName>
        <fullName evidence="2">DUF802 domain-containing protein</fullName>
    </recommendedName>
</protein>
<dbReference type="AlphaFoldDB" id="A0A6S6YNC6"/>
<dbReference type="RefSeq" id="WP_175172511.1">
    <property type="nucleotide sequence ID" value="NZ_CADIJX010000001.1"/>
</dbReference>
<feature type="transmembrane region" description="Helical" evidence="1">
    <location>
        <begin position="5"/>
        <end position="25"/>
    </location>
</feature>
<feature type="domain" description="DUF802" evidence="2">
    <location>
        <begin position="383"/>
        <end position="435"/>
    </location>
</feature>
<keyword evidence="1" id="KW-1133">Transmembrane helix</keyword>
<feature type="domain" description="DUF802" evidence="2">
    <location>
        <begin position="907"/>
        <end position="959"/>
    </location>
</feature>
<reference evidence="3 4" key="1">
    <citation type="submission" date="2020-04" db="EMBL/GenBank/DDBJ databases">
        <authorList>
            <person name="De Canck E."/>
        </authorList>
    </citation>
    <scope>NUCLEOTIDE SEQUENCE [LARGE SCALE GENOMIC DNA]</scope>
    <source>
        <strain evidence="3 4">LMG 3431</strain>
    </source>
</reference>
<feature type="transmembrane region" description="Helical" evidence="1">
    <location>
        <begin position="31"/>
        <end position="51"/>
    </location>
</feature>
<gene>
    <name evidence="3" type="ORF">LMG3431_00148</name>
</gene>
<dbReference type="Pfam" id="PF05650">
    <property type="entry name" value="DUF802"/>
    <property type="match status" value="6"/>
</dbReference>
<evidence type="ECO:0000313" key="4">
    <source>
        <dbReference type="Proteomes" id="UP000494108"/>
    </source>
</evidence>
<feature type="domain" description="DUF802" evidence="2">
    <location>
        <begin position="776"/>
        <end position="828"/>
    </location>
</feature>
<evidence type="ECO:0000259" key="2">
    <source>
        <dbReference type="Pfam" id="PF05650"/>
    </source>
</evidence>
<name>A0A6S6YNC6_9BURK</name>
<proteinExistence type="predicted"/>